<evidence type="ECO:0000256" key="3">
    <source>
        <dbReference type="ARBA" id="ARBA00022692"/>
    </source>
</evidence>
<dbReference type="Gene3D" id="1.20.1250.20">
    <property type="entry name" value="MFS general substrate transporter like domains"/>
    <property type="match status" value="2"/>
</dbReference>
<proteinExistence type="predicted"/>
<feature type="transmembrane region" description="Helical" evidence="6">
    <location>
        <begin position="388"/>
        <end position="406"/>
    </location>
</feature>
<feature type="transmembrane region" description="Helical" evidence="6">
    <location>
        <begin position="273"/>
        <end position="291"/>
    </location>
</feature>
<evidence type="ECO:0000256" key="5">
    <source>
        <dbReference type="ARBA" id="ARBA00023136"/>
    </source>
</evidence>
<dbReference type="PANTHER" id="PTHR23520:SF5">
    <property type="entry name" value="TRANSPORTER, PUTATIVE (AFU_ORTHOLOGUE AFUA_3G04000)-RELATED"/>
    <property type="match status" value="1"/>
</dbReference>
<comment type="subcellular location">
    <subcellularLocation>
        <location evidence="1">Cell membrane</location>
        <topology evidence="1">Multi-pass membrane protein</topology>
    </subcellularLocation>
</comment>
<sequence length="424" mass="44888">MKPAPAPAARPRWSRLHPVTRQLIATRFLRSVAQGALSVDFTLYLRARQWSAGQVGLLLMAAGLTAGALGLGVGIASDRHGRKRFLLVYEAGLALATLAVLLFPHAWVLILTATLFGFGRGANGSSGPFNPAEQAWLAQNIPAPERGPVFSLNAMLQFWGMGIGGLLAAVLPHLLPGVRGPAAYRPVFALTLLVALINLVQIAWIPETPPPPPEKLPDPRAEAEDRRVRRQENRALVLLVGVNMVNGLGVGLIAPLLPYWFNLRFGAGPASIGPVYGLAFFVTGFSSLLVGRLSQLVGLTKAIVWPRLIGVALLLAIPFAPAFSWAAALYILRSVVNRGSLGARQAFSVGLVRDRRRGFASSLNALSWSLPAALGPALGGWLLDLGSLTVPFLLAAGLQLAYVGLFSRVMGPYAPEAGNGAVDG</sequence>
<evidence type="ECO:0000259" key="7">
    <source>
        <dbReference type="PROSITE" id="PS50850"/>
    </source>
</evidence>
<feature type="transmembrane region" description="Helical" evidence="6">
    <location>
        <begin position="235"/>
        <end position="261"/>
    </location>
</feature>
<evidence type="ECO:0000256" key="1">
    <source>
        <dbReference type="ARBA" id="ARBA00004651"/>
    </source>
</evidence>
<dbReference type="GO" id="GO:0005886">
    <property type="term" value="C:plasma membrane"/>
    <property type="evidence" value="ECO:0007669"/>
    <property type="project" value="UniProtKB-SubCell"/>
</dbReference>
<feature type="transmembrane region" description="Helical" evidence="6">
    <location>
        <begin position="87"/>
        <end position="110"/>
    </location>
</feature>
<dbReference type="Pfam" id="PF07690">
    <property type="entry name" value="MFS_1"/>
    <property type="match status" value="2"/>
</dbReference>
<dbReference type="GO" id="GO:0022857">
    <property type="term" value="F:transmembrane transporter activity"/>
    <property type="evidence" value="ECO:0007669"/>
    <property type="project" value="InterPro"/>
</dbReference>
<feature type="transmembrane region" description="Helical" evidence="6">
    <location>
        <begin position="187"/>
        <end position="205"/>
    </location>
</feature>
<evidence type="ECO:0000256" key="6">
    <source>
        <dbReference type="SAM" id="Phobius"/>
    </source>
</evidence>
<dbReference type="SUPFAM" id="SSF103473">
    <property type="entry name" value="MFS general substrate transporter"/>
    <property type="match status" value="1"/>
</dbReference>
<keyword evidence="9" id="KW-1185">Reference proteome</keyword>
<dbReference type="AlphaFoldDB" id="A0A6F8ZGC4"/>
<keyword evidence="5 6" id="KW-0472">Membrane</keyword>
<dbReference type="KEGG" id="hfv:R50_1324"/>
<dbReference type="InterPro" id="IPR036259">
    <property type="entry name" value="MFS_trans_sf"/>
</dbReference>
<evidence type="ECO:0000256" key="4">
    <source>
        <dbReference type="ARBA" id="ARBA00022989"/>
    </source>
</evidence>
<gene>
    <name evidence="8" type="ORF">R50_1324</name>
</gene>
<dbReference type="EMBL" id="LR778114">
    <property type="protein sequence ID" value="CAB1128830.1"/>
    <property type="molecule type" value="Genomic_DNA"/>
</dbReference>
<evidence type="ECO:0000256" key="2">
    <source>
        <dbReference type="ARBA" id="ARBA00022448"/>
    </source>
</evidence>
<dbReference type="PANTHER" id="PTHR23520">
    <property type="entry name" value="TRANSPORTER, PUTATIVE (AFU_ORTHOLOGUE AFUA_3G04000)-RELATED"/>
    <property type="match status" value="1"/>
</dbReference>
<protein>
    <submittedName>
        <fullName evidence="8">MFS transporter</fullName>
    </submittedName>
</protein>
<name>A0A6F8ZGC4_9FIRM</name>
<dbReference type="Proteomes" id="UP000503399">
    <property type="component" value="Chromosome"/>
</dbReference>
<feature type="domain" description="Major facilitator superfamily (MFS) profile" evidence="7">
    <location>
        <begin position="1"/>
        <end position="414"/>
    </location>
</feature>
<feature type="transmembrane region" description="Helical" evidence="6">
    <location>
        <begin position="55"/>
        <end position="75"/>
    </location>
</feature>
<feature type="transmembrane region" description="Helical" evidence="6">
    <location>
        <begin position="156"/>
        <end position="175"/>
    </location>
</feature>
<keyword evidence="2" id="KW-0813">Transport</keyword>
<keyword evidence="3 6" id="KW-0812">Transmembrane</keyword>
<keyword evidence="4 6" id="KW-1133">Transmembrane helix</keyword>
<dbReference type="InterPro" id="IPR020846">
    <property type="entry name" value="MFS_dom"/>
</dbReference>
<organism evidence="8 9">
    <name type="scientific">Candidatus Hydrogenisulfobacillus filiaventi</name>
    <dbReference type="NCBI Taxonomy" id="2707344"/>
    <lineage>
        <taxon>Bacteria</taxon>
        <taxon>Bacillati</taxon>
        <taxon>Bacillota</taxon>
        <taxon>Clostridia</taxon>
        <taxon>Eubacteriales</taxon>
        <taxon>Clostridiales Family XVII. Incertae Sedis</taxon>
        <taxon>Candidatus Hydrogenisulfobacillus</taxon>
    </lineage>
</organism>
<dbReference type="PROSITE" id="PS50850">
    <property type="entry name" value="MFS"/>
    <property type="match status" value="1"/>
</dbReference>
<dbReference type="InterPro" id="IPR011701">
    <property type="entry name" value="MFS"/>
</dbReference>
<evidence type="ECO:0000313" key="8">
    <source>
        <dbReference type="EMBL" id="CAB1128830.1"/>
    </source>
</evidence>
<evidence type="ECO:0000313" key="9">
    <source>
        <dbReference type="Proteomes" id="UP000503399"/>
    </source>
</evidence>
<reference evidence="8 9" key="1">
    <citation type="submission" date="2020-02" db="EMBL/GenBank/DDBJ databases">
        <authorList>
            <person name="Hogendoorn C."/>
        </authorList>
    </citation>
    <scope>NUCLEOTIDE SEQUENCE [LARGE SCALE GENOMIC DNA]</scope>
    <source>
        <strain evidence="8">R501</strain>
    </source>
</reference>
<feature type="transmembrane region" description="Helical" evidence="6">
    <location>
        <begin position="311"/>
        <end position="332"/>
    </location>
</feature>
<accession>A0A6F8ZGC4</accession>